<dbReference type="PANTHER" id="PTHR11468:SF13">
    <property type="entry name" value="GLYCOGEN PHOSPHORYLASE"/>
    <property type="match status" value="1"/>
</dbReference>
<dbReference type="GO" id="GO:0008184">
    <property type="term" value="F:glycogen phosphorylase activity"/>
    <property type="evidence" value="ECO:0007669"/>
    <property type="project" value="InterPro"/>
</dbReference>
<proteinExistence type="inferred from homology"/>
<dbReference type="FunFam" id="3.40.50.2000:FF:000149">
    <property type="entry name" value="Glycogen phosphorylase, muscle form"/>
    <property type="match status" value="1"/>
</dbReference>
<keyword evidence="2" id="KW-0119">Carbohydrate metabolism</keyword>
<evidence type="ECO:0000256" key="2">
    <source>
        <dbReference type="RuleBase" id="RU000587"/>
    </source>
</evidence>
<comment type="function">
    <text evidence="2">Allosteric enzyme that catalyzes the rate-limiting step in glycogen catabolism, the phosphorolytic cleavage of glycogen to produce glucose-1-phosphate, and plays a central role in maintaining cellular and organismal glucose homeostasis.</text>
</comment>
<dbReference type="Pfam" id="PF00343">
    <property type="entry name" value="Phosphorylase"/>
    <property type="match status" value="1"/>
</dbReference>
<keyword evidence="2" id="KW-0663">Pyridoxal phosphate</keyword>
<dbReference type="Gene3D" id="3.40.50.2000">
    <property type="entry name" value="Glycogen Phosphorylase B"/>
    <property type="match status" value="1"/>
</dbReference>
<dbReference type="GO" id="GO:0005980">
    <property type="term" value="P:glycogen catabolic process"/>
    <property type="evidence" value="ECO:0007669"/>
    <property type="project" value="TreeGrafter"/>
</dbReference>
<dbReference type="OrthoDB" id="9215500at2759"/>
<comment type="catalytic activity">
    <reaction evidence="2">
        <text>[(1-&gt;4)-alpha-D-glucosyl](n) + phosphate = [(1-&gt;4)-alpha-D-glucosyl](n-1) + alpha-D-glucose 1-phosphate</text>
        <dbReference type="Rhea" id="RHEA:41732"/>
        <dbReference type="Rhea" id="RHEA-COMP:9584"/>
        <dbReference type="Rhea" id="RHEA-COMP:9586"/>
        <dbReference type="ChEBI" id="CHEBI:15444"/>
        <dbReference type="ChEBI" id="CHEBI:43474"/>
        <dbReference type="ChEBI" id="CHEBI:58601"/>
        <dbReference type="EC" id="2.4.1.1"/>
    </reaction>
</comment>
<dbReference type="AlphaFoldDB" id="A0A3S5CD83"/>
<organism evidence="3 4">
    <name type="scientific">Protopolystoma xenopodis</name>
    <dbReference type="NCBI Taxonomy" id="117903"/>
    <lineage>
        <taxon>Eukaryota</taxon>
        <taxon>Metazoa</taxon>
        <taxon>Spiralia</taxon>
        <taxon>Lophotrochozoa</taxon>
        <taxon>Platyhelminthes</taxon>
        <taxon>Monogenea</taxon>
        <taxon>Polyopisthocotylea</taxon>
        <taxon>Polystomatidea</taxon>
        <taxon>Polystomatidae</taxon>
        <taxon>Protopolystoma</taxon>
    </lineage>
</organism>
<keyword evidence="2" id="KW-0328">Glycosyltransferase</keyword>
<comment type="similarity">
    <text evidence="1 2">Belongs to the glycogen phosphorylase family.</text>
</comment>
<dbReference type="GO" id="GO:0005737">
    <property type="term" value="C:cytoplasm"/>
    <property type="evidence" value="ECO:0007669"/>
    <property type="project" value="TreeGrafter"/>
</dbReference>
<evidence type="ECO:0000313" key="4">
    <source>
        <dbReference type="Proteomes" id="UP000784294"/>
    </source>
</evidence>
<comment type="caution">
    <text evidence="3">The sequence shown here is derived from an EMBL/GenBank/DDBJ whole genome shotgun (WGS) entry which is preliminary data.</text>
</comment>
<protein>
    <recommendedName>
        <fullName evidence="2">Alpha-1,4 glucan phosphorylase</fullName>
        <ecNumber evidence="2">2.4.1.1</ecNumber>
    </recommendedName>
</protein>
<dbReference type="GO" id="GO:0030170">
    <property type="term" value="F:pyridoxal phosphate binding"/>
    <property type="evidence" value="ECO:0007669"/>
    <property type="project" value="TreeGrafter"/>
</dbReference>
<sequence>IEKPDDWLSRGNPWERVRHEVCFPVDFFGRVEVDENGHRSWLDTQRVYAVAHDTPVPGYGNNICNTLRLWSCRASNKFDLKIFNTGDYIHAVCERNLAENISRVLYPNDNCFEGKKLRLKQEYLLVSATIQDILRRYKIYDERGPKRTDFSQLPDKVAIQLNDTHPSMAIPELMRILVDVEGLDWYKAWDLCVRVFSYTNHTILPEALERWPVQMLAQVLPRHLEIIFKLNQDFLELLNRHYPNDLNRQRRMSIVEEEPDKRINTAFLCIISSHVVNGVSAIHTKILKKQC</sequence>
<accession>A0A3S5CD83</accession>
<reference evidence="3" key="1">
    <citation type="submission" date="2018-11" db="EMBL/GenBank/DDBJ databases">
        <authorList>
            <consortium name="Pathogen Informatics"/>
        </authorList>
    </citation>
    <scope>NUCLEOTIDE SEQUENCE</scope>
</reference>
<dbReference type="SUPFAM" id="SSF53756">
    <property type="entry name" value="UDP-Glycosyltransferase/glycogen phosphorylase"/>
    <property type="match status" value="1"/>
</dbReference>
<dbReference type="PANTHER" id="PTHR11468">
    <property type="entry name" value="GLYCOGEN PHOSPHORYLASE"/>
    <property type="match status" value="1"/>
</dbReference>
<evidence type="ECO:0000256" key="1">
    <source>
        <dbReference type="ARBA" id="ARBA00006047"/>
    </source>
</evidence>
<feature type="non-terminal residue" evidence="3">
    <location>
        <position position="291"/>
    </location>
</feature>
<comment type="cofactor">
    <cofactor evidence="2">
        <name>pyridoxal 5'-phosphate</name>
        <dbReference type="ChEBI" id="CHEBI:597326"/>
    </cofactor>
</comment>
<dbReference type="InterPro" id="IPR000811">
    <property type="entry name" value="Glyco_trans_35"/>
</dbReference>
<dbReference type="Proteomes" id="UP000784294">
    <property type="component" value="Unassembled WGS sequence"/>
</dbReference>
<name>A0A3S5CD83_9PLAT</name>
<dbReference type="EC" id="2.4.1.1" evidence="2"/>
<dbReference type="EMBL" id="CAAALY010011955">
    <property type="protein sequence ID" value="VEL11489.1"/>
    <property type="molecule type" value="Genomic_DNA"/>
</dbReference>
<keyword evidence="4" id="KW-1185">Reference proteome</keyword>
<keyword evidence="2" id="KW-0808">Transferase</keyword>
<gene>
    <name evidence="3" type="ORF">PXEA_LOCUS4929</name>
</gene>
<evidence type="ECO:0000313" key="3">
    <source>
        <dbReference type="EMBL" id="VEL11489.1"/>
    </source>
</evidence>